<keyword evidence="16" id="KW-0899">Viral immunoevasion</keyword>
<keyword evidence="10 17" id="KW-0479">Metal-binding</keyword>
<reference evidence="19 20" key="1">
    <citation type="submission" date="2014-02" db="EMBL/GenBank/DDBJ databases">
        <title>Molecular characterization of a bipartite isolate of Dolichos yellow mosaic virus from India.</title>
        <authorList>
            <person name="Akram M."/>
            <person name="Naimuddin"/>
            <person name="Agnihotri A.K."/>
            <person name="Gupta S."/>
        </authorList>
    </citation>
    <scope>NUCLEOTIDE SEQUENCE [LARGE SCALE GENOMIC DNA]</scope>
    <source>
        <strain evidence="19">DA</strain>
    </source>
</reference>
<dbReference type="OrthoDB" id="11041at10239"/>
<comment type="similarity">
    <text evidence="3 17">Belongs to the geminiviridae transcriptional activator protein family.</text>
</comment>
<evidence type="ECO:0000256" key="17">
    <source>
        <dbReference type="RuleBase" id="RU363028"/>
    </source>
</evidence>
<dbReference type="KEGG" id="vg:2716764"/>
<feature type="compositionally biased region" description="Basic residues" evidence="18">
    <location>
        <begin position="18"/>
        <end position="28"/>
    </location>
</feature>
<keyword evidence="6" id="KW-0597">Phosphoprotein</keyword>
<organism evidence="19 20">
    <name type="scientific">Dolichos yellow mosaic virus</name>
    <dbReference type="NCBI Taxonomy" id="333968"/>
    <lineage>
        <taxon>Viruses</taxon>
        <taxon>Monodnaviria</taxon>
        <taxon>Shotokuvirae</taxon>
        <taxon>Cressdnaviricota</taxon>
        <taxon>Repensiviricetes</taxon>
        <taxon>Geplafuvirales</taxon>
        <taxon>Geminiviridae</taxon>
        <taxon>Begomovirus</taxon>
        <taxon>Begomovirus dolichoris</taxon>
    </lineage>
</organism>
<feature type="region of interest" description="Disordered" evidence="18">
    <location>
        <begin position="78"/>
        <end position="108"/>
    </location>
</feature>
<evidence type="ECO:0000256" key="7">
    <source>
        <dbReference type="ARBA" id="ARBA00022562"/>
    </source>
</evidence>
<dbReference type="GeneID" id="2716764"/>
<dbReference type="GO" id="GO:0003677">
    <property type="term" value="F:DNA binding"/>
    <property type="evidence" value="ECO:0007669"/>
    <property type="project" value="UniProtKB-KW"/>
</dbReference>
<comment type="subunit">
    <text evidence="17">Monomer. Homodimer. Homooligomer. Self-interaction correlates with nuclear localization and efficient activation of transcription.</text>
</comment>
<evidence type="ECO:0000256" key="18">
    <source>
        <dbReference type="SAM" id="MobiDB-lite"/>
    </source>
</evidence>
<comment type="subcellular location">
    <subcellularLocation>
        <location evidence="2 17">Host cytoplasm</location>
    </subcellularLocation>
    <subcellularLocation>
        <location evidence="1 17">Host nucleus</location>
    </subcellularLocation>
</comment>
<feature type="region of interest" description="Disordered" evidence="18">
    <location>
        <begin position="1"/>
        <end position="28"/>
    </location>
</feature>
<dbReference type="RefSeq" id="YP_009029991.1">
    <property type="nucleotide sequence ID" value="NC_005338.2"/>
</dbReference>
<evidence type="ECO:0000256" key="3">
    <source>
        <dbReference type="ARBA" id="ARBA00007672"/>
    </source>
</evidence>
<dbReference type="EMBL" id="KJ481204">
    <property type="protein sequence ID" value="AHY39251.1"/>
    <property type="molecule type" value="Genomic_DNA"/>
</dbReference>
<evidence type="ECO:0000256" key="4">
    <source>
        <dbReference type="ARBA" id="ARBA00014388"/>
    </source>
</evidence>
<name>A0A023WGD0_9GEMI</name>
<evidence type="ECO:0000256" key="2">
    <source>
        <dbReference type="ARBA" id="ARBA00004192"/>
    </source>
</evidence>
<evidence type="ECO:0000256" key="11">
    <source>
        <dbReference type="ARBA" id="ARBA00022771"/>
    </source>
</evidence>
<keyword evidence="7 17" id="KW-1048">Host nucleus</keyword>
<dbReference type="GO" id="GO:0052170">
    <property type="term" value="P:symbiont-mediated suppression of host innate immune response"/>
    <property type="evidence" value="ECO:0007669"/>
    <property type="project" value="UniProtKB-KW"/>
</dbReference>
<evidence type="ECO:0000256" key="1">
    <source>
        <dbReference type="ARBA" id="ARBA00004147"/>
    </source>
</evidence>
<comment type="function">
    <text evidence="17">Strong activator of the late viral genes promoters. Acts as a suppressor of RNA-mediated gene silencing, also known as post-transcriptional gene silencing (PTGS), a mechanism of plant viral defense that limits the accumulation of viral RNAs. Also suppresses the host basal defense by interacting with and inhibiting SNF1 kinase, a key regulator of cell metabolism implicated in innate antiviral defense. Determines pathogenicity.</text>
</comment>
<comment type="domain">
    <text evidence="17">The zinc finger and the transactivation region are involved in PTGS suppression.</text>
</comment>
<evidence type="ECO:0000256" key="9">
    <source>
        <dbReference type="ARBA" id="ARBA00022632"/>
    </source>
</evidence>
<evidence type="ECO:0000256" key="8">
    <source>
        <dbReference type="ARBA" id="ARBA00022581"/>
    </source>
</evidence>
<keyword evidence="9" id="KW-1090">Inhibition of host innate immune response by virus</keyword>
<evidence type="ECO:0000313" key="20">
    <source>
        <dbReference type="Proteomes" id="UP000202595"/>
    </source>
</evidence>
<keyword evidence="13 17" id="KW-0238">DNA-binding</keyword>
<dbReference type="GO" id="GO:0008270">
    <property type="term" value="F:zinc ion binding"/>
    <property type="evidence" value="ECO:0007669"/>
    <property type="project" value="UniProtKB-KW"/>
</dbReference>
<keyword evidence="14 17" id="KW-0010">Activator</keyword>
<evidence type="ECO:0000256" key="15">
    <source>
        <dbReference type="ARBA" id="ARBA00023200"/>
    </source>
</evidence>
<evidence type="ECO:0000313" key="19">
    <source>
        <dbReference type="EMBL" id="AHY39251.1"/>
    </source>
</evidence>
<dbReference type="Pfam" id="PF01440">
    <property type="entry name" value="Gemini_AL2"/>
    <property type="match status" value="1"/>
</dbReference>
<evidence type="ECO:0000256" key="6">
    <source>
        <dbReference type="ARBA" id="ARBA00022553"/>
    </source>
</evidence>
<dbReference type="PRINTS" id="PR00230">
    <property type="entry name" value="GEMCOATAL2"/>
</dbReference>
<evidence type="ECO:0000256" key="16">
    <source>
        <dbReference type="ARBA" id="ARBA00023280"/>
    </source>
</evidence>
<keyword evidence="11 17" id="KW-0863">Zinc-finger</keyword>
<keyword evidence="8 17" id="KW-0945">Host-virus interaction</keyword>
<keyword evidence="15 17" id="KW-1035">Host cytoplasm</keyword>
<sequence>MRSSSPSNSHCSLPSIKAQHRQAKKRKTIRRKRIDLTCGCSYYLNINCRNDGFTHRGIHHCSSTTEWRVYLGAKESPVFQDPGASRGIHVRSEPTQNQDPHNVQPRVEESVGDTQGILGFSDLPSIDSAIWADLECIQELPF</sequence>
<evidence type="ECO:0000256" key="5">
    <source>
        <dbReference type="ARBA" id="ARBA00022463"/>
    </source>
</evidence>
<dbReference type="GO" id="GO:0005198">
    <property type="term" value="F:structural molecule activity"/>
    <property type="evidence" value="ECO:0007669"/>
    <property type="project" value="InterPro"/>
</dbReference>
<feature type="compositionally biased region" description="Low complexity" evidence="18">
    <location>
        <begin position="1"/>
        <end position="15"/>
    </location>
</feature>
<keyword evidence="12 17" id="KW-0862">Zinc</keyword>
<evidence type="ECO:0000256" key="13">
    <source>
        <dbReference type="ARBA" id="ARBA00023125"/>
    </source>
</evidence>
<evidence type="ECO:0000256" key="14">
    <source>
        <dbReference type="ARBA" id="ARBA00023159"/>
    </source>
</evidence>
<dbReference type="GO" id="GO:0042025">
    <property type="term" value="C:host cell nucleus"/>
    <property type="evidence" value="ECO:0007669"/>
    <property type="project" value="UniProtKB-SubCell"/>
</dbReference>
<keyword evidence="5 17" id="KW-0941">Suppressor of RNA silencing</keyword>
<dbReference type="GO" id="GO:0019028">
    <property type="term" value="C:viral capsid"/>
    <property type="evidence" value="ECO:0007669"/>
    <property type="project" value="InterPro"/>
</dbReference>
<evidence type="ECO:0000256" key="12">
    <source>
        <dbReference type="ARBA" id="ARBA00022833"/>
    </source>
</evidence>
<dbReference type="GO" id="GO:0030430">
    <property type="term" value="C:host cell cytoplasm"/>
    <property type="evidence" value="ECO:0007669"/>
    <property type="project" value="UniProtKB-SubCell"/>
</dbReference>
<proteinExistence type="inferred from homology"/>
<evidence type="ECO:0000256" key="10">
    <source>
        <dbReference type="ARBA" id="ARBA00022723"/>
    </source>
</evidence>
<accession>A0A023WGD0</accession>
<dbReference type="Proteomes" id="UP000202595">
    <property type="component" value="Genome"/>
</dbReference>
<dbReference type="InterPro" id="IPR000942">
    <property type="entry name" value="Gemini_AL2"/>
</dbReference>
<protein>
    <recommendedName>
        <fullName evidence="4 17">Transcriptional activator protein</fullName>
        <shortName evidence="17">TrAP</shortName>
    </recommendedName>
</protein>